<comment type="subcellular location">
    <subcellularLocation>
        <location evidence="1">Cell membrane</location>
        <topology evidence="1">Multi-pass membrane protein</topology>
    </subcellularLocation>
</comment>
<dbReference type="InterPro" id="IPR052031">
    <property type="entry name" value="Membrane_Transporter-Flippase"/>
</dbReference>
<name>A0A859DR82_9FIRM</name>
<evidence type="ECO:0000256" key="4">
    <source>
        <dbReference type="ARBA" id="ARBA00022692"/>
    </source>
</evidence>
<feature type="transmembrane region" description="Helical" evidence="7">
    <location>
        <begin position="174"/>
        <end position="197"/>
    </location>
</feature>
<proteinExistence type="predicted"/>
<dbReference type="EMBL" id="CP046051">
    <property type="protein sequence ID" value="QKN23965.1"/>
    <property type="molecule type" value="Genomic_DNA"/>
</dbReference>
<evidence type="ECO:0000256" key="3">
    <source>
        <dbReference type="ARBA" id="ARBA00022475"/>
    </source>
</evidence>
<dbReference type="PANTHER" id="PTHR43549">
    <property type="entry name" value="MULTIDRUG RESISTANCE PROTEIN YPNP-RELATED"/>
    <property type="match status" value="1"/>
</dbReference>
<evidence type="ECO:0000313" key="9">
    <source>
        <dbReference type="EMBL" id="QKO30963.1"/>
    </source>
</evidence>
<evidence type="ECO:0000313" key="10">
    <source>
        <dbReference type="Proteomes" id="UP000501316"/>
    </source>
</evidence>
<evidence type="ECO:0000256" key="6">
    <source>
        <dbReference type="ARBA" id="ARBA00023136"/>
    </source>
</evidence>
<keyword evidence="6 7" id="KW-0472">Membrane</keyword>
<organism evidence="8 10">
    <name type="scientific">Caproicibacterium lactatifermentans</name>
    <dbReference type="NCBI Taxonomy" id="2666138"/>
    <lineage>
        <taxon>Bacteria</taxon>
        <taxon>Bacillati</taxon>
        <taxon>Bacillota</taxon>
        <taxon>Clostridia</taxon>
        <taxon>Eubacteriales</taxon>
        <taxon>Oscillospiraceae</taxon>
        <taxon>Caproicibacterium</taxon>
    </lineage>
</organism>
<keyword evidence="2" id="KW-0813">Transport</keyword>
<dbReference type="RefSeq" id="WP_086035706.1">
    <property type="nucleotide sequence ID" value="NZ_CP046051.1"/>
</dbReference>
<dbReference type="Pfam" id="PF01554">
    <property type="entry name" value="MatE"/>
    <property type="match status" value="2"/>
</dbReference>
<dbReference type="Proteomes" id="UP000501316">
    <property type="component" value="Chromosome"/>
</dbReference>
<feature type="transmembrane region" description="Helical" evidence="7">
    <location>
        <begin position="370"/>
        <end position="390"/>
    </location>
</feature>
<feature type="transmembrane region" description="Helical" evidence="7">
    <location>
        <begin position="109"/>
        <end position="131"/>
    </location>
</feature>
<reference evidence="9" key="3">
    <citation type="journal article" date="2022" name="Int. J. Syst. Evol. Microbiol.">
        <title>Caproicibacterium lactatifermentans sp. nov., isolated from pit clay used for the production of Chinese strong aroma-type liquor.</title>
        <authorList>
            <person name="Wang H."/>
            <person name="Gu Y."/>
            <person name="Zhao D."/>
            <person name="Qiao Z."/>
            <person name="Zheng J."/>
            <person name="Gao J."/>
            <person name="Ren C."/>
            <person name="Xu Y."/>
        </authorList>
    </citation>
    <scope>NUCLEOTIDE SEQUENCE</scope>
    <source>
        <strain evidence="9">JNU-WLY1368</strain>
    </source>
</reference>
<feature type="transmembrane region" description="Helical" evidence="7">
    <location>
        <begin position="257"/>
        <end position="277"/>
    </location>
</feature>
<feature type="transmembrane region" description="Helical" evidence="7">
    <location>
        <begin position="429"/>
        <end position="450"/>
    </location>
</feature>
<feature type="transmembrane region" description="Helical" evidence="7">
    <location>
        <begin position="297"/>
        <end position="317"/>
    </location>
</feature>
<evidence type="ECO:0000256" key="5">
    <source>
        <dbReference type="ARBA" id="ARBA00022989"/>
    </source>
</evidence>
<keyword evidence="11" id="KW-1185">Reference proteome</keyword>
<dbReference type="InterPro" id="IPR002528">
    <property type="entry name" value="MATE_fam"/>
</dbReference>
<feature type="transmembrane region" description="Helical" evidence="7">
    <location>
        <begin position="68"/>
        <end position="89"/>
    </location>
</feature>
<feature type="transmembrane region" description="Helical" evidence="7">
    <location>
        <begin position="329"/>
        <end position="350"/>
    </location>
</feature>
<evidence type="ECO:0000256" key="7">
    <source>
        <dbReference type="SAM" id="Phobius"/>
    </source>
</evidence>
<protein>
    <submittedName>
        <fullName evidence="8">MATE family efflux transporter</fullName>
    </submittedName>
</protein>
<evidence type="ECO:0000313" key="8">
    <source>
        <dbReference type="EMBL" id="QKN23965.1"/>
    </source>
</evidence>
<dbReference type="InterPro" id="IPR048279">
    <property type="entry name" value="MdtK-like"/>
</dbReference>
<dbReference type="NCBIfam" id="TIGR00797">
    <property type="entry name" value="matE"/>
    <property type="match status" value="1"/>
</dbReference>
<dbReference type="CDD" id="cd13144">
    <property type="entry name" value="MATE_like_4"/>
    <property type="match status" value="1"/>
</dbReference>
<evidence type="ECO:0000256" key="1">
    <source>
        <dbReference type="ARBA" id="ARBA00004651"/>
    </source>
</evidence>
<feature type="transmembrane region" description="Helical" evidence="7">
    <location>
        <begin position="203"/>
        <end position="225"/>
    </location>
</feature>
<dbReference type="EMBL" id="CP046161">
    <property type="protein sequence ID" value="QKO30963.1"/>
    <property type="molecule type" value="Genomic_DNA"/>
</dbReference>
<evidence type="ECO:0000256" key="2">
    <source>
        <dbReference type="ARBA" id="ARBA00022448"/>
    </source>
</evidence>
<dbReference type="GO" id="GO:0005886">
    <property type="term" value="C:plasma membrane"/>
    <property type="evidence" value="ECO:0007669"/>
    <property type="project" value="UniProtKB-SubCell"/>
</dbReference>
<gene>
    <name evidence="8" type="ORF">GJQ69_05385</name>
    <name evidence="9" type="ORF">GKP14_08155</name>
</gene>
<sequence length="460" mass="50276">METAVKQIESKQTPQPNRMGVQKMVPLVISMSLPTIFSMLVQALYNIVDSIFVSRINESAITAVSLVFPIQNLLIAVCIGTGIGMNSLIARRLGEKKIKEANLAADHGVLLSALNYVFFLLLGLFAAAPFAHSFTKNPQILKWAVQYMQIVCIGSFSFCFEANLEKVIGATGNMVYPMIFQLTGAVANIILDPIFIFTLHMDVAGAAIATIIGQFLSLLVAVYVIRHKKMEVHISLRDFHFSWQTIRDIYTVGLPSIVMNAIGSVMTSGLNAILITFKDIGNTAVAVFGVYFKLQMFVFMPVFGLNQGIIPIMGYNYGAHNKRRLNSCLRIGIVIAVCIMLFGMTLFMAIPGQLLKIFDASPSMLSMGIPALRTISLCFLPAALGILLSAEFTAVGKGTYSLIVTLMRQLCVLLPAAAILAQVTGRVNAVWFAFPIAEVSSLLTSIILHIRLKKTLLQKL</sequence>
<feature type="transmembrane region" description="Helical" evidence="7">
    <location>
        <begin position="143"/>
        <end position="162"/>
    </location>
</feature>
<evidence type="ECO:0000313" key="11">
    <source>
        <dbReference type="Proteomes" id="UP000509623"/>
    </source>
</evidence>
<dbReference type="GO" id="GO:0015297">
    <property type="term" value="F:antiporter activity"/>
    <property type="evidence" value="ECO:0007669"/>
    <property type="project" value="InterPro"/>
</dbReference>
<dbReference type="PIRSF" id="PIRSF006603">
    <property type="entry name" value="DinF"/>
    <property type="match status" value="1"/>
</dbReference>
<accession>A0A859DR82</accession>
<keyword evidence="3" id="KW-1003">Cell membrane</keyword>
<dbReference type="GO" id="GO:0042910">
    <property type="term" value="F:xenobiotic transmembrane transporter activity"/>
    <property type="evidence" value="ECO:0007669"/>
    <property type="project" value="InterPro"/>
</dbReference>
<dbReference type="AlphaFoldDB" id="A0A859DR82"/>
<keyword evidence="4 7" id="KW-0812">Transmembrane</keyword>
<reference evidence="9" key="2">
    <citation type="journal article" date="2021" name="Appl. Environ. Microbiol.">
        <title>Adaptability of a Caproate-Producing Bacterium Contributes to Its Dominance in an Anaerobic Fermentation System.</title>
        <authorList>
            <person name="Wang H."/>
            <person name="Gu Y."/>
            <person name="Zhou W."/>
            <person name="Zhao D."/>
            <person name="Qiao Z."/>
            <person name="Zheng J."/>
            <person name="Gao J."/>
            <person name="Chen X."/>
            <person name="Ren C."/>
            <person name="Xu Y."/>
        </authorList>
    </citation>
    <scope>NUCLEOTIDE SEQUENCE</scope>
    <source>
        <strain evidence="9">JNU-WLY1368</strain>
    </source>
</reference>
<dbReference type="Proteomes" id="UP000509623">
    <property type="component" value="Chromosome"/>
</dbReference>
<reference evidence="10 11" key="1">
    <citation type="submission" date="2019-11" db="EMBL/GenBank/DDBJ databases">
        <authorList>
            <person name="Ren C."/>
            <person name="Wang H."/>
            <person name="Xu Y."/>
        </authorList>
    </citation>
    <scope>NUCLEOTIDE SEQUENCE [LARGE SCALE GENOMIC DNA]</scope>
    <source>
        <strain evidence="11">JNU-WLY1368</strain>
        <strain evidence="8 10">LBM 19010</strain>
    </source>
</reference>
<feature type="transmembrane region" description="Helical" evidence="7">
    <location>
        <begin position="25"/>
        <end position="48"/>
    </location>
</feature>
<feature type="transmembrane region" description="Helical" evidence="7">
    <location>
        <begin position="402"/>
        <end position="423"/>
    </location>
</feature>
<dbReference type="KEGG" id="clf:GJQ69_05385"/>
<dbReference type="PANTHER" id="PTHR43549:SF2">
    <property type="entry name" value="MULTIDRUG RESISTANCE PROTEIN NORM-RELATED"/>
    <property type="match status" value="1"/>
</dbReference>
<keyword evidence="5 7" id="KW-1133">Transmembrane helix</keyword>